<evidence type="ECO:0000259" key="2">
    <source>
        <dbReference type="Pfam" id="PF00561"/>
    </source>
</evidence>
<comment type="caution">
    <text evidence="3">The sequence shown here is derived from an EMBL/GenBank/DDBJ whole genome shotgun (WGS) entry which is preliminary data.</text>
</comment>
<dbReference type="OrthoDB" id="7185741at2"/>
<feature type="domain" description="AB hydrolase-1" evidence="2">
    <location>
        <begin position="69"/>
        <end position="321"/>
    </location>
</feature>
<dbReference type="AlphaFoldDB" id="A0A178KKL1"/>
<dbReference type="GO" id="GO:0003824">
    <property type="term" value="F:catalytic activity"/>
    <property type="evidence" value="ECO:0007669"/>
    <property type="project" value="InterPro"/>
</dbReference>
<dbReference type="Gene3D" id="3.40.50.1820">
    <property type="entry name" value="alpha/beta hydrolase"/>
    <property type="match status" value="1"/>
</dbReference>
<dbReference type="STRING" id="858640.A3K86_03095"/>
<dbReference type="SUPFAM" id="SSF53474">
    <property type="entry name" value="alpha/beta-Hydrolases"/>
    <property type="match status" value="1"/>
</dbReference>
<keyword evidence="1" id="KW-0812">Transmembrane</keyword>
<sequence>MISKKRGKLSWIIRILWGLILLLSIAVSYLYLTGMEAKDNLTLNNPPPGKLINMGGYRMHLNCTGKGSPTVILEAGAGDFSLSWAKVQPAISHSTKVCSYDRAGFGWSESDSTGEKSNIMAVKALNQLLDKAKIDGPLVLVGHSLGGVNTRLFAKMYPAKVKGLVLIDPLYEHQSQSVEAIFQQSREHLVGEYQTISVLQSIGLLALSPEEIPDQGLPEKALWQYRAILATKPHLKNMIAEINTLSESLQQVKDKNISSLGNLPLILLSAKHEDVSFLSAEQNHELATAWDKMQKEQALLSTNSQHIRVSNSGHYIQLEHPQIVVDAITHMLNNT</sequence>
<dbReference type="PRINTS" id="PR00111">
    <property type="entry name" value="ABHYDROLASE"/>
</dbReference>
<dbReference type="PANTHER" id="PTHR43798">
    <property type="entry name" value="MONOACYLGLYCEROL LIPASE"/>
    <property type="match status" value="1"/>
</dbReference>
<dbReference type="InterPro" id="IPR000073">
    <property type="entry name" value="AB_hydrolase_1"/>
</dbReference>
<accession>A0A178KKL1</accession>
<dbReference type="InterPro" id="IPR029058">
    <property type="entry name" value="AB_hydrolase_fold"/>
</dbReference>
<keyword evidence="1" id="KW-0472">Membrane</keyword>
<feature type="transmembrane region" description="Helical" evidence="1">
    <location>
        <begin position="12"/>
        <end position="32"/>
    </location>
</feature>
<name>A0A178KKL1_9GAMM</name>
<protein>
    <recommendedName>
        <fullName evidence="2">AB hydrolase-1 domain-containing protein</fullName>
    </recommendedName>
</protein>
<dbReference type="Pfam" id="PF00561">
    <property type="entry name" value="Abhydrolase_1"/>
    <property type="match status" value="1"/>
</dbReference>
<organism evidence="3 4">
    <name type="scientific">Photobacterium jeanii</name>
    <dbReference type="NCBI Taxonomy" id="858640"/>
    <lineage>
        <taxon>Bacteria</taxon>
        <taxon>Pseudomonadati</taxon>
        <taxon>Pseudomonadota</taxon>
        <taxon>Gammaproteobacteria</taxon>
        <taxon>Vibrionales</taxon>
        <taxon>Vibrionaceae</taxon>
        <taxon>Photobacterium</taxon>
    </lineage>
</organism>
<dbReference type="RefSeq" id="WP_068327528.1">
    <property type="nucleotide sequence ID" value="NZ_LVHF01000012.1"/>
</dbReference>
<reference evidence="3 4" key="1">
    <citation type="submission" date="2016-03" db="EMBL/GenBank/DDBJ databases">
        <title>Photobacterium proteolyticum sp. nov. a protease producing bacterium isolated from ocean sediments of Laizhou Bay.</title>
        <authorList>
            <person name="Li Y."/>
        </authorList>
    </citation>
    <scope>NUCLEOTIDE SEQUENCE [LARGE SCALE GENOMIC DNA]</scope>
    <source>
        <strain evidence="3 4">R-40508</strain>
    </source>
</reference>
<evidence type="ECO:0000313" key="4">
    <source>
        <dbReference type="Proteomes" id="UP000078503"/>
    </source>
</evidence>
<dbReference type="GO" id="GO:0016020">
    <property type="term" value="C:membrane"/>
    <property type="evidence" value="ECO:0007669"/>
    <property type="project" value="TreeGrafter"/>
</dbReference>
<evidence type="ECO:0000256" key="1">
    <source>
        <dbReference type="SAM" id="Phobius"/>
    </source>
</evidence>
<dbReference type="PANTHER" id="PTHR43798:SF33">
    <property type="entry name" value="HYDROLASE, PUTATIVE (AFU_ORTHOLOGUE AFUA_2G14860)-RELATED"/>
    <property type="match status" value="1"/>
</dbReference>
<evidence type="ECO:0000313" key="3">
    <source>
        <dbReference type="EMBL" id="OAN17918.1"/>
    </source>
</evidence>
<keyword evidence="1" id="KW-1133">Transmembrane helix</keyword>
<dbReference type="Proteomes" id="UP000078503">
    <property type="component" value="Unassembled WGS sequence"/>
</dbReference>
<gene>
    <name evidence="3" type="ORF">A3K86_03095</name>
</gene>
<dbReference type="InterPro" id="IPR050266">
    <property type="entry name" value="AB_hydrolase_sf"/>
</dbReference>
<proteinExistence type="predicted"/>
<dbReference type="EMBL" id="LVHF01000012">
    <property type="protein sequence ID" value="OAN17918.1"/>
    <property type="molecule type" value="Genomic_DNA"/>
</dbReference>
<dbReference type="PRINTS" id="PR00412">
    <property type="entry name" value="EPOXHYDRLASE"/>
</dbReference>
<keyword evidence="4" id="KW-1185">Reference proteome</keyword>
<dbReference type="InterPro" id="IPR000639">
    <property type="entry name" value="Epox_hydrolase-like"/>
</dbReference>